<reference evidence="2" key="2">
    <citation type="submission" date="2025-09" db="UniProtKB">
        <authorList>
            <consortium name="Ensembl"/>
        </authorList>
    </citation>
    <scope>IDENTIFICATION</scope>
</reference>
<dbReference type="Ensembl" id="ENSSRHT00000042190.1">
    <property type="protein sequence ID" value="ENSSRHP00000041018.1"/>
    <property type="gene ID" value="ENSSRHG00000020853.1"/>
</dbReference>
<reference evidence="2" key="1">
    <citation type="submission" date="2025-08" db="UniProtKB">
        <authorList>
            <consortium name="Ensembl"/>
        </authorList>
    </citation>
    <scope>IDENTIFICATION</scope>
</reference>
<evidence type="ECO:0000313" key="3">
    <source>
        <dbReference type="Proteomes" id="UP000472270"/>
    </source>
</evidence>
<organism evidence="2 3">
    <name type="scientific">Sinocyclocheilus rhinocerous</name>
    <dbReference type="NCBI Taxonomy" id="307959"/>
    <lineage>
        <taxon>Eukaryota</taxon>
        <taxon>Metazoa</taxon>
        <taxon>Chordata</taxon>
        <taxon>Craniata</taxon>
        <taxon>Vertebrata</taxon>
        <taxon>Euteleostomi</taxon>
        <taxon>Actinopterygii</taxon>
        <taxon>Neopterygii</taxon>
        <taxon>Teleostei</taxon>
        <taxon>Ostariophysi</taxon>
        <taxon>Cypriniformes</taxon>
        <taxon>Cyprinidae</taxon>
        <taxon>Cyprininae</taxon>
        <taxon>Sinocyclocheilus</taxon>
    </lineage>
</organism>
<evidence type="ECO:0000256" key="1">
    <source>
        <dbReference type="SAM" id="MobiDB-lite"/>
    </source>
</evidence>
<evidence type="ECO:0000313" key="2">
    <source>
        <dbReference type="Ensembl" id="ENSSRHP00000041018.1"/>
    </source>
</evidence>
<dbReference type="Proteomes" id="UP000472270">
    <property type="component" value="Unassembled WGS sequence"/>
</dbReference>
<feature type="compositionally biased region" description="Basic and acidic residues" evidence="1">
    <location>
        <begin position="1"/>
        <end position="17"/>
    </location>
</feature>
<keyword evidence="3" id="KW-1185">Reference proteome</keyword>
<sequence>MRLIESTHADGQEKRELPPPFRNPFVHDLRFTTAQKLQVRVASVCHSVCCVCLSLIHSSFLVCSVCYLF</sequence>
<proteinExistence type="predicted"/>
<protein>
    <submittedName>
        <fullName evidence="2">Uncharacterized protein</fullName>
    </submittedName>
</protein>
<dbReference type="AlphaFoldDB" id="A0A673IM62"/>
<name>A0A673IM62_9TELE</name>
<feature type="region of interest" description="Disordered" evidence="1">
    <location>
        <begin position="1"/>
        <end position="20"/>
    </location>
</feature>
<accession>A0A673IM62</accession>